<proteinExistence type="predicted"/>
<dbReference type="InterPro" id="IPR056823">
    <property type="entry name" value="TEN-like_YD-shell"/>
</dbReference>
<dbReference type="Gene3D" id="2.180.10.10">
    <property type="entry name" value="RHS repeat-associated core"/>
    <property type="match status" value="3"/>
</dbReference>
<sequence>MRLFAVILSLWALLISLAAPLSAQSYAVPPVPFTGGWSSTVPGDNFSYQTADSACRADWQHFNPTATYDGVPSKPGESDVLDCNWHGGGLILSGSVLFFCNGGNRVTGYRCVHGEDVMPECEECARQHRALAILAGWLFDRGEPVSVATGSQSEDEHDYATGDGLLGVDRAYRSTQRRSYTAADHELPGFGYAWHGVIPGRLIITGSDESQAQFHDDVGLIDFFQAPSDTSSFVYTEQGTSPYKLSMVGAPTGSRTDYFGTGASVANGAAEMRLDFGNGETLFFRRADTYRYQSYIRYLVPIEHDFPSGYKQYFDYPDTSEYPSRIRDSFGRQITIDWTTVPSYDASIVYKVISALHLPDGTSMSYGYDHPHSGTFYSNEGQDRLISAKHLDASSSLLWQHSYVYENADFPYALTGIVDQNSQRLSTLAYSNAGLVSSTQRAGGFDKYTFSYLQDATTPLQHFIRNVTGPLGQAETYTYFRDQNAPAAMPPTLMRIDRTASATVPASSQVFNYTTTNSYDFMMTSDQDARGNTTGFTPDTVNRRPTATTEAQGTSVARTTSTTWHNQFNLPTHEVRQGLTTDYTYTATGQLLTRTETDTTTQTLPYSTQGQTRTTTFAWDANGRLLTVNGPLSVDASGHDDTITFTYDVSGNRRTMTDGLGHVTHYDAYDANGRPGTMTDMNGIVTAFTYDGLGRVKTITVRHPTTASLNAVTTLDYDVEGRVIGLTLPATEKLIVDYNLAGLMTAVRAANGEQIDYTYDAMGDVISETTKRTDATASKSITRTFDSLGRMLSETLGPQRTTNWAYDANGNATAVTAPLANATTQAFDALDRVSSIVAPDTGATGLQYDQKDGITQNTDPKSVATTFVRDGFGEVVKETSPDRGSTTLYYDAAGRITRTQDGRGQIIDYTRDILGRVTKKTPQGHTAEVVTYTWDTGGLSGTYGVGRLNAIVDASGTTTFQYDHRGNMLVQQQSVGTSTAAQLAYAYDLGDRVTQVTYPSGRIVQYLRDTKGRVTTVQTKASSSVTSWTSLASAITYEPFAALKTETLGNTLSVANSWGNDGRLASRRLYKTSGGTNLSSLTYTYDNDDNVTGIVDGLNDNNSVYYGYDVNDRLARTLLTAGTVTTTTDTYTTTTGTNRLASIANTSGTRSLTYDARGNLAGETRPGSISATTTYDSYARLTGYTRTDTGSLTFTYNGRDDRVSKTSSAGTRRFVYDPDGREIGEYGTSAADVKAEFVWALPQIDNDNMPFGGDDGVGGYMPLAVATPNSSGTIVVNWVHGSHLGVPLVTTDATGVAATTPNDYLAPGFPGQSRTIADLYYNRYRDYDPSTGRYAQADPVGLNGGQNSYSYAANNPIKRIDPLGTTDWALAFRLAGLVDMAGFGPEDPFADVAAAGIFITTIVLTTNCSEEEARKECHEKCVELTVGHGYGSQAPIRYRKCMRDCLAKSGYHNY</sequence>
<evidence type="ECO:0000256" key="3">
    <source>
        <dbReference type="SAM" id="SignalP"/>
    </source>
</evidence>
<evidence type="ECO:0000313" key="5">
    <source>
        <dbReference type="EMBL" id="MBA2932597.1"/>
    </source>
</evidence>
<reference evidence="5 6" key="1">
    <citation type="submission" date="2020-07" db="EMBL/GenBank/DDBJ databases">
        <authorList>
            <person name="Sun Q."/>
        </authorList>
    </citation>
    <scope>NUCLEOTIDE SEQUENCE [LARGE SCALE GENOMIC DNA]</scope>
    <source>
        <strain evidence="5 6">CGMCC 1.13654</strain>
    </source>
</reference>
<dbReference type="InterPro" id="IPR006530">
    <property type="entry name" value="YD"/>
</dbReference>
<keyword evidence="3" id="KW-0732">Signal</keyword>
<dbReference type="PANTHER" id="PTHR32305">
    <property type="match status" value="1"/>
</dbReference>
<dbReference type="EMBL" id="JACEIB010000001">
    <property type="protein sequence ID" value="MBA2932597.1"/>
    <property type="molecule type" value="Genomic_DNA"/>
</dbReference>
<evidence type="ECO:0000256" key="1">
    <source>
        <dbReference type="ARBA" id="ARBA00022737"/>
    </source>
</evidence>
<organism evidence="5 6">
    <name type="scientific">Sphingomonas chungangi</name>
    <dbReference type="NCBI Taxonomy" id="2683589"/>
    <lineage>
        <taxon>Bacteria</taxon>
        <taxon>Pseudomonadati</taxon>
        <taxon>Pseudomonadota</taxon>
        <taxon>Alphaproteobacteria</taxon>
        <taxon>Sphingomonadales</taxon>
        <taxon>Sphingomonadaceae</taxon>
        <taxon>Sphingomonas</taxon>
    </lineage>
</organism>
<name>A0A838L0M2_9SPHN</name>
<accession>A0A838L0M2</accession>
<comment type="caution">
    <text evidence="5">The sequence shown here is derived from an EMBL/GenBank/DDBJ whole genome shotgun (WGS) entry which is preliminary data.</text>
</comment>
<dbReference type="PANTHER" id="PTHR32305:SF15">
    <property type="entry name" value="PROTEIN RHSA-RELATED"/>
    <property type="match status" value="1"/>
</dbReference>
<evidence type="ECO:0000313" key="6">
    <source>
        <dbReference type="Proteomes" id="UP000570166"/>
    </source>
</evidence>
<dbReference type="InterPro" id="IPR050708">
    <property type="entry name" value="T6SS_VgrG/RHS"/>
</dbReference>
<protein>
    <submittedName>
        <fullName evidence="5">RHS repeat protein</fullName>
    </submittedName>
</protein>
<feature type="chain" id="PRO_5033012732" evidence="3">
    <location>
        <begin position="24"/>
        <end position="1454"/>
    </location>
</feature>
<feature type="signal peptide" evidence="3">
    <location>
        <begin position="1"/>
        <end position="23"/>
    </location>
</feature>
<dbReference type="InterPro" id="IPR022385">
    <property type="entry name" value="Rhs_assc_core"/>
</dbReference>
<evidence type="ECO:0000259" key="4">
    <source>
        <dbReference type="Pfam" id="PF25023"/>
    </source>
</evidence>
<dbReference type="Proteomes" id="UP000570166">
    <property type="component" value="Unassembled WGS sequence"/>
</dbReference>
<keyword evidence="6" id="KW-1185">Reference proteome</keyword>
<gene>
    <name evidence="5" type="ORF">HZF05_00685</name>
</gene>
<dbReference type="NCBIfam" id="TIGR03696">
    <property type="entry name" value="Rhs_assc_core"/>
    <property type="match status" value="1"/>
</dbReference>
<dbReference type="RefSeq" id="WP_160364708.1">
    <property type="nucleotide sequence ID" value="NZ_JACEIB010000001.1"/>
</dbReference>
<dbReference type="NCBIfam" id="TIGR01643">
    <property type="entry name" value="YD_repeat_2x"/>
    <property type="match status" value="5"/>
</dbReference>
<dbReference type="Pfam" id="PF25023">
    <property type="entry name" value="TEN_YD-shell"/>
    <property type="match status" value="2"/>
</dbReference>
<feature type="region of interest" description="Disordered" evidence="2">
    <location>
        <begin position="529"/>
        <end position="559"/>
    </location>
</feature>
<keyword evidence="1" id="KW-0677">Repeat</keyword>
<feature type="domain" description="Teneurin-like YD-shell" evidence="4">
    <location>
        <begin position="577"/>
        <end position="725"/>
    </location>
</feature>
<feature type="domain" description="Teneurin-like YD-shell" evidence="4">
    <location>
        <begin position="734"/>
        <end position="906"/>
    </location>
</feature>
<evidence type="ECO:0000256" key="2">
    <source>
        <dbReference type="SAM" id="MobiDB-lite"/>
    </source>
</evidence>